<dbReference type="InterPro" id="IPR000286">
    <property type="entry name" value="HDACs"/>
</dbReference>
<accession>A0A8J6XWM2</accession>
<evidence type="ECO:0000259" key="2">
    <source>
        <dbReference type="Pfam" id="PF00850"/>
    </source>
</evidence>
<feature type="domain" description="Histone deacetylase" evidence="2">
    <location>
        <begin position="22"/>
        <end position="311"/>
    </location>
</feature>
<dbReference type="PRINTS" id="PR01270">
    <property type="entry name" value="HDASUPER"/>
</dbReference>
<evidence type="ECO:0000313" key="3">
    <source>
        <dbReference type="EMBL" id="MBD3867791.1"/>
    </source>
</evidence>
<dbReference type="Proteomes" id="UP000648239">
    <property type="component" value="Unassembled WGS sequence"/>
</dbReference>
<dbReference type="AlphaFoldDB" id="A0A8J6XWM2"/>
<dbReference type="InterPro" id="IPR023696">
    <property type="entry name" value="Ureohydrolase_dom_sf"/>
</dbReference>
<dbReference type="PANTHER" id="PTHR10625:SF10">
    <property type="entry name" value="HISTONE DEACETYLASE HDAC1"/>
    <property type="match status" value="1"/>
</dbReference>
<dbReference type="Gene3D" id="3.40.800.20">
    <property type="entry name" value="Histone deacetylase domain"/>
    <property type="match status" value="1"/>
</dbReference>
<dbReference type="PANTHER" id="PTHR10625">
    <property type="entry name" value="HISTONE DEACETYLASE HDAC1-RELATED"/>
    <property type="match status" value="1"/>
</dbReference>
<protein>
    <submittedName>
        <fullName evidence="3">Histone deacetylase</fullName>
    </submittedName>
</protein>
<dbReference type="InterPro" id="IPR023801">
    <property type="entry name" value="His_deacetylse_dom"/>
</dbReference>
<evidence type="ECO:0000256" key="1">
    <source>
        <dbReference type="ARBA" id="ARBA00005947"/>
    </source>
</evidence>
<comment type="similarity">
    <text evidence="1">Belongs to the histone deacetylase family.</text>
</comment>
<gene>
    <name evidence="3" type="ORF">IFK94_06690</name>
</gene>
<dbReference type="EMBL" id="JACXWD010000016">
    <property type="protein sequence ID" value="MBD3867791.1"/>
    <property type="molecule type" value="Genomic_DNA"/>
</dbReference>
<dbReference type="InterPro" id="IPR037138">
    <property type="entry name" value="His_deacetylse_dom_sf"/>
</dbReference>
<proteinExistence type="inferred from homology"/>
<dbReference type="Pfam" id="PF00850">
    <property type="entry name" value="Hist_deacetyl"/>
    <property type="match status" value="1"/>
</dbReference>
<organism evidence="3 4">
    <name type="scientific">Candidatus Polarisedimenticola svalbardensis</name>
    <dbReference type="NCBI Taxonomy" id="2886004"/>
    <lineage>
        <taxon>Bacteria</taxon>
        <taxon>Pseudomonadati</taxon>
        <taxon>Acidobacteriota</taxon>
        <taxon>Candidatus Polarisedimenticolia</taxon>
        <taxon>Candidatus Polarisedimenticolales</taxon>
        <taxon>Candidatus Polarisedimenticolaceae</taxon>
        <taxon>Candidatus Polarisedimenticola</taxon>
    </lineage>
</organism>
<reference evidence="3 4" key="1">
    <citation type="submission" date="2020-08" db="EMBL/GenBank/DDBJ databases">
        <title>Acidobacteriota in marine sediments use diverse sulfur dissimilation pathways.</title>
        <authorList>
            <person name="Wasmund K."/>
        </authorList>
    </citation>
    <scope>NUCLEOTIDE SEQUENCE [LARGE SCALE GENOMIC DNA]</scope>
    <source>
        <strain evidence="3">MAG AM4</strain>
    </source>
</reference>
<dbReference type="SUPFAM" id="SSF52768">
    <property type="entry name" value="Arginase/deacetylase"/>
    <property type="match status" value="1"/>
</dbReference>
<comment type="caution">
    <text evidence="3">The sequence shown here is derived from an EMBL/GenBank/DDBJ whole genome shotgun (WGS) entry which is preliminary data.</text>
</comment>
<dbReference type="GO" id="GO:0040029">
    <property type="term" value="P:epigenetic regulation of gene expression"/>
    <property type="evidence" value="ECO:0007669"/>
    <property type="project" value="TreeGrafter"/>
</dbReference>
<dbReference type="CDD" id="cd09992">
    <property type="entry name" value="HDAC_classII"/>
    <property type="match status" value="1"/>
</dbReference>
<name>A0A8J6XWM2_9BACT</name>
<dbReference type="GO" id="GO:0004407">
    <property type="term" value="F:histone deacetylase activity"/>
    <property type="evidence" value="ECO:0007669"/>
    <property type="project" value="TreeGrafter"/>
</dbReference>
<evidence type="ECO:0000313" key="4">
    <source>
        <dbReference type="Proteomes" id="UP000648239"/>
    </source>
</evidence>
<sequence length="314" mass="32779">MDRSVGLVLDPVFERHDTGDGHPESPQRLTSLCSHLESCGLAGRCHLLDPVAVDPATLALAHDAAYLKHVDQACASGVVSLDADTAVCRVSPEIARMAAGSVVALSSQVADGNLDAGFAAVRPPGHHAERDRAMGFCIYNNVAVAAASLLERPDVNRVLVVDWDVHHGNGTQHTFESDDRVFYFSVHQSPLYPGTGAATETGTGRGVGCTLNRPLPPGSGDGPFLDALENGLAPAADMFSPDFVLISAGFDAHIADPLAGMNVSTEGFGRATEIVLSIAARNGGGRLVSMLEGGYDLQAMPQAVAAHLEALLRD</sequence>